<dbReference type="InterPro" id="IPR013783">
    <property type="entry name" value="Ig-like_fold"/>
</dbReference>
<dbReference type="InterPro" id="IPR054593">
    <property type="entry name" value="Beta-mannosidase-like_N2"/>
</dbReference>
<protein>
    <recommendedName>
        <fullName evidence="2">beta-mannosidase</fullName>
        <ecNumber evidence="2">3.2.1.25</ecNumber>
    </recommendedName>
</protein>
<evidence type="ECO:0000313" key="9">
    <source>
        <dbReference type="Proteomes" id="UP000039660"/>
    </source>
</evidence>
<dbReference type="SUPFAM" id="SSF49303">
    <property type="entry name" value="beta-Galactosidase/glucuronidase domain"/>
    <property type="match status" value="2"/>
</dbReference>
<evidence type="ECO:0000256" key="2">
    <source>
        <dbReference type="ARBA" id="ARBA00012754"/>
    </source>
</evidence>
<dbReference type="PANTHER" id="PTHR43730">
    <property type="entry name" value="BETA-MANNOSIDASE"/>
    <property type="match status" value="1"/>
</dbReference>
<evidence type="ECO:0000256" key="5">
    <source>
        <dbReference type="ARBA" id="ARBA00023295"/>
    </source>
</evidence>
<dbReference type="EC" id="3.2.1.25" evidence="2"/>
<keyword evidence="5" id="KW-0326">Glycosidase</keyword>
<evidence type="ECO:0000313" key="8">
    <source>
        <dbReference type="EMBL" id="CDZ51311.1"/>
    </source>
</evidence>
<sequence>MSLLIPIGSKTSLLAEGWSLALTEPGAYTLPSDLPPDLEFLPAMVPGTAAAALEAAGRFDRNNPEPLIDQDVWYRCRLAGEAPGPAILRFAGLATVAEVFLGETLILSSTSMFESHDVAVELTGSETLSICFRALKPHLERTSPRARWRPRLMNSQGLRLIRTTALGFMPGWCPEVHAVGPWRPVSVIRSPASSSPTGNLLPAGEKRELAISVELDESGAGLIKVSFAFDGPSNDLRLVCNGRETHFTNDVGRYSAELCLPGIEPWWPHTHGAPALYDVALKVDGEEFPLVRTGFRSLKVDRGTDGDDFAVIVNGEKIFCRGAVWTSADIVNLPGDRASYEPWLRLAKDAGMNMIRIPGIATYESPDFFALCDELGLLVWQDLMLANFDYPAGDPEFVIHVKTEVGQFLAATQASPSLAVLCGGSEIYQQGAMLGLPERIWKGPLCAEILPALAADWRPDLPYVANSPSGGALPFYPNAGVAHYYGVGAYKRPLEDARRANIRFAAECLAFSNLSNSETLAGGKSGIPRDAGVDWDFEDVRDHYLGTLYDADPQTLRVQQPERYLALSRAVTGEVMEAAFAEWRRPGSTCNGALAFTFQDVMPGPGWGVVGVDRVPKPAWFALKRAFRPVQAIFADEGTNGLDIHLLNETPADLPVVLELACLRDGRMAVVSGRRELTLISRSSESIAATDLFGAFFDANYAYRFGPPSHDVTVARLKHAQTGEIVAEAFHFPLGRAHAFHDAEIAVSAAEDGGEFWLELSTDIFAQSVSIECAGYRPSDNGFHLAPGAIRRIRLAALPDAAGRPGGTIRSLGGDRILRF</sequence>
<dbReference type="InterPro" id="IPR017853">
    <property type="entry name" value="GH"/>
</dbReference>
<gene>
    <name evidence="8" type="ORF">NGAL_HAMBI1189_39020</name>
</gene>
<dbReference type="PANTHER" id="PTHR43730:SF1">
    <property type="entry name" value="BETA-MANNOSIDASE"/>
    <property type="match status" value="1"/>
</dbReference>
<keyword evidence="4" id="KW-0325">Glycoprotein</keyword>
<feature type="domain" description="Beta-mannosidase Ig-fold" evidence="6">
    <location>
        <begin position="741"/>
        <end position="797"/>
    </location>
</feature>
<dbReference type="Gene3D" id="3.20.20.80">
    <property type="entry name" value="Glycosidases"/>
    <property type="match status" value="1"/>
</dbReference>
<dbReference type="InterPro" id="IPR050887">
    <property type="entry name" value="Beta-mannosidase_GH2"/>
</dbReference>
<evidence type="ECO:0000256" key="3">
    <source>
        <dbReference type="ARBA" id="ARBA00022801"/>
    </source>
</evidence>
<evidence type="ECO:0000256" key="1">
    <source>
        <dbReference type="ARBA" id="ARBA00000829"/>
    </source>
</evidence>
<feature type="domain" description="Beta-mannosidase-like galactose-binding" evidence="7">
    <location>
        <begin position="40"/>
        <end position="183"/>
    </location>
</feature>
<evidence type="ECO:0000259" key="6">
    <source>
        <dbReference type="Pfam" id="PF17753"/>
    </source>
</evidence>
<dbReference type="SUPFAM" id="SSF49785">
    <property type="entry name" value="Galactose-binding domain-like"/>
    <property type="match status" value="1"/>
</dbReference>
<dbReference type="Pfam" id="PF22666">
    <property type="entry name" value="Glyco_hydro_2_N2"/>
    <property type="match status" value="1"/>
</dbReference>
<name>A0A0T7GVJ3_NEOGA</name>
<dbReference type="InterPro" id="IPR008979">
    <property type="entry name" value="Galactose-bd-like_sf"/>
</dbReference>
<comment type="catalytic activity">
    <reaction evidence="1">
        <text>Hydrolysis of terminal, non-reducing beta-D-mannose residues in beta-D-mannosides.</text>
        <dbReference type="EC" id="3.2.1.25"/>
    </reaction>
</comment>
<dbReference type="GO" id="GO:0004567">
    <property type="term" value="F:beta-mannosidase activity"/>
    <property type="evidence" value="ECO:0007669"/>
    <property type="project" value="UniProtKB-EC"/>
</dbReference>
<dbReference type="InterPro" id="IPR041625">
    <property type="entry name" value="Beta-mannosidase_Ig"/>
</dbReference>
<dbReference type="EMBL" id="CCRK01000009">
    <property type="protein sequence ID" value="CDZ51311.1"/>
    <property type="molecule type" value="Genomic_DNA"/>
</dbReference>
<proteinExistence type="predicted"/>
<reference evidence="8 9" key="1">
    <citation type="submission" date="2014-08" db="EMBL/GenBank/DDBJ databases">
        <authorList>
            <person name="Chen Y.-H."/>
        </authorList>
    </citation>
    <scope>NUCLEOTIDE SEQUENCE [LARGE SCALE GENOMIC DNA]</scope>
</reference>
<dbReference type="Pfam" id="PF17753">
    <property type="entry name" value="Ig_mannosidase"/>
    <property type="match status" value="1"/>
</dbReference>
<keyword evidence="3" id="KW-0378">Hydrolase</keyword>
<dbReference type="SUPFAM" id="SSF51445">
    <property type="entry name" value="(Trans)glycosidases"/>
    <property type="match status" value="1"/>
</dbReference>
<dbReference type="GO" id="GO:0006516">
    <property type="term" value="P:glycoprotein catabolic process"/>
    <property type="evidence" value="ECO:0007669"/>
    <property type="project" value="TreeGrafter"/>
</dbReference>
<evidence type="ECO:0000259" key="7">
    <source>
        <dbReference type="Pfam" id="PF22666"/>
    </source>
</evidence>
<dbReference type="Gene3D" id="2.60.120.260">
    <property type="entry name" value="Galactose-binding domain-like"/>
    <property type="match status" value="1"/>
</dbReference>
<dbReference type="InterPro" id="IPR036156">
    <property type="entry name" value="Beta-gal/glucu_dom_sf"/>
</dbReference>
<dbReference type="Gene3D" id="2.60.40.10">
    <property type="entry name" value="Immunoglobulins"/>
    <property type="match status" value="1"/>
</dbReference>
<dbReference type="AlphaFoldDB" id="A0A0T7GVJ3"/>
<dbReference type="RefSeq" id="WP_080955179.1">
    <property type="nucleotide sequence ID" value="NZ_CCRK01000009.1"/>
</dbReference>
<evidence type="ECO:0000256" key="4">
    <source>
        <dbReference type="ARBA" id="ARBA00023180"/>
    </source>
</evidence>
<accession>A0A0T7GVJ3</accession>
<organism evidence="8 9">
    <name type="scientific">Neorhizobium galegae bv. officinalis</name>
    <dbReference type="NCBI Taxonomy" id="323656"/>
    <lineage>
        <taxon>Bacteria</taxon>
        <taxon>Pseudomonadati</taxon>
        <taxon>Pseudomonadota</taxon>
        <taxon>Alphaproteobacteria</taxon>
        <taxon>Hyphomicrobiales</taxon>
        <taxon>Rhizobiaceae</taxon>
        <taxon>Rhizobium/Agrobacterium group</taxon>
        <taxon>Neorhizobium</taxon>
    </lineage>
</organism>
<dbReference type="Proteomes" id="UP000039660">
    <property type="component" value="Unassembled WGS sequence"/>
</dbReference>